<dbReference type="Proteomes" id="UP000828048">
    <property type="component" value="Chromosome 3"/>
</dbReference>
<organism evidence="1 2">
    <name type="scientific">Vaccinium darrowii</name>
    <dbReference type="NCBI Taxonomy" id="229202"/>
    <lineage>
        <taxon>Eukaryota</taxon>
        <taxon>Viridiplantae</taxon>
        <taxon>Streptophyta</taxon>
        <taxon>Embryophyta</taxon>
        <taxon>Tracheophyta</taxon>
        <taxon>Spermatophyta</taxon>
        <taxon>Magnoliopsida</taxon>
        <taxon>eudicotyledons</taxon>
        <taxon>Gunneridae</taxon>
        <taxon>Pentapetalae</taxon>
        <taxon>asterids</taxon>
        <taxon>Ericales</taxon>
        <taxon>Ericaceae</taxon>
        <taxon>Vaccinioideae</taxon>
        <taxon>Vaccinieae</taxon>
        <taxon>Vaccinium</taxon>
    </lineage>
</organism>
<keyword evidence="2" id="KW-1185">Reference proteome</keyword>
<comment type="caution">
    <text evidence="1">The sequence shown here is derived from an EMBL/GenBank/DDBJ whole genome shotgun (WGS) entry which is preliminary data.</text>
</comment>
<reference evidence="1 2" key="1">
    <citation type="journal article" date="2021" name="Hortic Res">
        <title>High-quality reference genome and annotation aids understanding of berry development for evergreen blueberry (Vaccinium darrowii).</title>
        <authorList>
            <person name="Yu J."/>
            <person name="Hulse-Kemp A.M."/>
            <person name="Babiker E."/>
            <person name="Staton M."/>
        </authorList>
    </citation>
    <scope>NUCLEOTIDE SEQUENCE [LARGE SCALE GENOMIC DNA]</scope>
    <source>
        <strain evidence="2">cv. NJ 8807/NJ 8810</strain>
        <tissue evidence="1">Young leaf</tissue>
    </source>
</reference>
<name>A0ACB7YWV4_9ERIC</name>
<gene>
    <name evidence="1" type="ORF">Vadar_016207</name>
</gene>
<evidence type="ECO:0000313" key="1">
    <source>
        <dbReference type="EMBL" id="KAH7857758.1"/>
    </source>
</evidence>
<evidence type="ECO:0000313" key="2">
    <source>
        <dbReference type="Proteomes" id="UP000828048"/>
    </source>
</evidence>
<proteinExistence type="predicted"/>
<sequence length="140" mass="15693">MLDSSTTSDECPLINNLSAGTWSPIVTEDKDGFCERSTSTWSLSPVMLDSSNTNKCPSMNNPSAGTWSPIFKKTTSPMTILKMETCCYLLLLTTLTWILLITLDNLTSCLFFLKLHIAEIAMRRRTTTNMLPPLYLIGFR</sequence>
<dbReference type="EMBL" id="CM037153">
    <property type="protein sequence ID" value="KAH7857758.1"/>
    <property type="molecule type" value="Genomic_DNA"/>
</dbReference>
<accession>A0ACB7YWV4</accession>
<protein>
    <submittedName>
        <fullName evidence="1">Uncharacterized protein</fullName>
    </submittedName>
</protein>